<dbReference type="Pfam" id="PF14027">
    <property type="entry name" value="Questin_oxidase"/>
    <property type="match status" value="1"/>
</dbReference>
<dbReference type="GO" id="GO:0016491">
    <property type="term" value="F:oxidoreductase activity"/>
    <property type="evidence" value="ECO:0007669"/>
    <property type="project" value="UniProtKB-KW"/>
</dbReference>
<keyword evidence="3" id="KW-1185">Reference proteome</keyword>
<reference evidence="2 3" key="1">
    <citation type="submission" date="2016-03" db="EMBL/GenBank/DDBJ databases">
        <title>Whole genome sequencing of Grifola frondosa 9006-11.</title>
        <authorList>
            <person name="Min B."/>
            <person name="Park H."/>
            <person name="Kim J.-G."/>
            <person name="Cho H."/>
            <person name="Oh Y.-L."/>
            <person name="Kong W.-S."/>
            <person name="Choi I.-G."/>
        </authorList>
    </citation>
    <scope>NUCLEOTIDE SEQUENCE [LARGE SCALE GENOMIC DNA]</scope>
    <source>
        <strain evidence="2 3">9006-11</strain>
    </source>
</reference>
<organism evidence="2 3">
    <name type="scientific">Grifola frondosa</name>
    <name type="common">Maitake</name>
    <name type="synonym">Polyporus frondosus</name>
    <dbReference type="NCBI Taxonomy" id="5627"/>
    <lineage>
        <taxon>Eukaryota</taxon>
        <taxon>Fungi</taxon>
        <taxon>Dikarya</taxon>
        <taxon>Basidiomycota</taxon>
        <taxon>Agaricomycotina</taxon>
        <taxon>Agaricomycetes</taxon>
        <taxon>Polyporales</taxon>
        <taxon>Grifolaceae</taxon>
        <taxon>Grifola</taxon>
    </lineage>
</organism>
<proteinExistence type="predicted"/>
<dbReference type="AlphaFoldDB" id="A0A1C7M7P0"/>
<evidence type="ECO:0000313" key="2">
    <source>
        <dbReference type="EMBL" id="OBZ72838.1"/>
    </source>
</evidence>
<name>A0A1C7M7P0_GRIFR</name>
<dbReference type="OMA" id="AYKIHAS"/>
<dbReference type="EMBL" id="LUGG01000007">
    <property type="protein sequence ID" value="OBZ72838.1"/>
    <property type="molecule type" value="Genomic_DNA"/>
</dbReference>
<dbReference type="Proteomes" id="UP000092993">
    <property type="component" value="Unassembled WGS sequence"/>
</dbReference>
<accession>A0A1C7M7P0</accession>
<dbReference type="PANTHER" id="PTHR35870">
    <property type="entry name" value="PROTEIN, PUTATIVE (AFU_ORTHOLOGUE AFUA_5G03330)-RELATED"/>
    <property type="match status" value="1"/>
</dbReference>
<dbReference type="InterPro" id="IPR025337">
    <property type="entry name" value="Questin_oxidase-like"/>
</dbReference>
<evidence type="ECO:0000256" key="1">
    <source>
        <dbReference type="ARBA" id="ARBA00023002"/>
    </source>
</evidence>
<evidence type="ECO:0000313" key="3">
    <source>
        <dbReference type="Proteomes" id="UP000092993"/>
    </source>
</evidence>
<dbReference type="OrthoDB" id="10004862at2759"/>
<sequence>MSLTAAQLNALFPLPSPPPSTQAPGRLPGITHESSLELVKNLKENNRKWHIFFNDRGFHNHTSHHLLAMYQLGASGPLLDAAYKIHASYMRPAFASPEPVTTENFHLHLGDEKFYAAYLNFFSSELLEKGTATLENDF</sequence>
<protein>
    <submittedName>
        <fullName evidence="2">Oxidoreductase AflY</fullName>
    </submittedName>
</protein>
<dbReference type="STRING" id="5627.A0A1C7M7P0"/>
<gene>
    <name evidence="2" type="primary">aflY_0</name>
    <name evidence="2" type="ORF">A0H81_07067</name>
</gene>
<keyword evidence="1" id="KW-0560">Oxidoreductase</keyword>
<dbReference type="PANTHER" id="PTHR35870:SF1">
    <property type="entry name" value="PROTEIN, PUTATIVE (AFU_ORTHOLOGUE AFUA_5G03330)-RELATED"/>
    <property type="match status" value="1"/>
</dbReference>
<comment type="caution">
    <text evidence="2">The sequence shown here is derived from an EMBL/GenBank/DDBJ whole genome shotgun (WGS) entry which is preliminary data.</text>
</comment>